<keyword evidence="2" id="KW-1185">Reference proteome</keyword>
<evidence type="ECO:0000313" key="2">
    <source>
        <dbReference type="Proteomes" id="UP000887013"/>
    </source>
</evidence>
<sequence length="78" mass="9548">MDTNARRRIRRARAKALEAELFKALENLTEIHEEEDHEIYKRKQVEDRKEYMKRRREIKKLKKSSALILKKLKSQKLL</sequence>
<accession>A0A8X6NI31</accession>
<comment type="caution">
    <text evidence="1">The sequence shown here is derived from an EMBL/GenBank/DDBJ whole genome shotgun (WGS) entry which is preliminary data.</text>
</comment>
<name>A0A8X6NI31_NEPPI</name>
<organism evidence="1 2">
    <name type="scientific">Nephila pilipes</name>
    <name type="common">Giant wood spider</name>
    <name type="synonym">Nephila maculata</name>
    <dbReference type="NCBI Taxonomy" id="299642"/>
    <lineage>
        <taxon>Eukaryota</taxon>
        <taxon>Metazoa</taxon>
        <taxon>Ecdysozoa</taxon>
        <taxon>Arthropoda</taxon>
        <taxon>Chelicerata</taxon>
        <taxon>Arachnida</taxon>
        <taxon>Araneae</taxon>
        <taxon>Araneomorphae</taxon>
        <taxon>Entelegynae</taxon>
        <taxon>Araneoidea</taxon>
        <taxon>Nephilidae</taxon>
        <taxon>Nephila</taxon>
    </lineage>
</organism>
<protein>
    <submittedName>
        <fullName evidence="1">Uncharacterized protein</fullName>
    </submittedName>
</protein>
<dbReference type="AlphaFoldDB" id="A0A8X6NI31"/>
<evidence type="ECO:0000313" key="1">
    <source>
        <dbReference type="EMBL" id="GFT15621.1"/>
    </source>
</evidence>
<proteinExistence type="predicted"/>
<gene>
    <name evidence="1" type="ORF">NPIL_250271</name>
</gene>
<reference evidence="1" key="1">
    <citation type="submission" date="2020-08" db="EMBL/GenBank/DDBJ databases">
        <title>Multicomponent nature underlies the extraordinary mechanical properties of spider dragline silk.</title>
        <authorList>
            <person name="Kono N."/>
            <person name="Nakamura H."/>
            <person name="Mori M."/>
            <person name="Yoshida Y."/>
            <person name="Ohtoshi R."/>
            <person name="Malay A.D."/>
            <person name="Moran D.A.P."/>
            <person name="Tomita M."/>
            <person name="Numata K."/>
            <person name="Arakawa K."/>
        </authorList>
    </citation>
    <scope>NUCLEOTIDE SEQUENCE</scope>
</reference>
<dbReference type="EMBL" id="BMAW01009785">
    <property type="protein sequence ID" value="GFT15621.1"/>
    <property type="molecule type" value="Genomic_DNA"/>
</dbReference>
<dbReference type="Proteomes" id="UP000887013">
    <property type="component" value="Unassembled WGS sequence"/>
</dbReference>